<dbReference type="Proteomes" id="UP000276603">
    <property type="component" value="Unassembled WGS sequence"/>
</dbReference>
<gene>
    <name evidence="1" type="ORF">D7Z94_20110</name>
</gene>
<comment type="caution">
    <text evidence="1">The sequence shown here is derived from an EMBL/GenBank/DDBJ whole genome shotgun (WGS) entry which is preliminary data.</text>
</comment>
<reference evidence="1 2" key="1">
    <citation type="submission" date="2018-10" db="EMBL/GenBank/DDBJ databases">
        <title>Ulvibacterium marinum gen. nov., sp. nov., a novel marine bacterium of the family Flavobacteriaceae, isolated from a culture of the green alga Ulva prolifera.</title>
        <authorList>
            <person name="Zhang Z."/>
        </authorList>
    </citation>
    <scope>NUCLEOTIDE SEQUENCE [LARGE SCALE GENOMIC DNA]</scope>
    <source>
        <strain evidence="1 2">CCMM003</strain>
    </source>
</reference>
<name>A0A3B0C186_9FLAO</name>
<dbReference type="OrthoDB" id="7066022at2"/>
<accession>A0A3B0C186</accession>
<dbReference type="AlphaFoldDB" id="A0A3B0C186"/>
<evidence type="ECO:0000313" key="1">
    <source>
        <dbReference type="EMBL" id="RKN78521.1"/>
    </source>
</evidence>
<sequence length="117" mass="13868">MNKPKIENRQLKNDFLDEHIFVGLKNLNDGFDTESIKYFSESDFRIVLERVEKFGLGIYGIEPWQNGTYYDVYGFEDYAKTPTDSRWYNTAFDDFIASGEELLYTATYHMPKYDDQL</sequence>
<dbReference type="EMBL" id="RBCJ01000004">
    <property type="protein sequence ID" value="RKN78521.1"/>
    <property type="molecule type" value="Genomic_DNA"/>
</dbReference>
<protein>
    <submittedName>
        <fullName evidence="1">Uncharacterized protein</fullName>
    </submittedName>
</protein>
<dbReference type="RefSeq" id="WP_120713427.1">
    <property type="nucleotide sequence ID" value="NZ_RBCJ01000004.1"/>
</dbReference>
<keyword evidence="2" id="KW-1185">Reference proteome</keyword>
<evidence type="ECO:0000313" key="2">
    <source>
        <dbReference type="Proteomes" id="UP000276603"/>
    </source>
</evidence>
<proteinExistence type="predicted"/>
<organism evidence="1 2">
    <name type="scientific">Ulvibacterium marinum</name>
    <dbReference type="NCBI Taxonomy" id="2419782"/>
    <lineage>
        <taxon>Bacteria</taxon>
        <taxon>Pseudomonadati</taxon>
        <taxon>Bacteroidota</taxon>
        <taxon>Flavobacteriia</taxon>
        <taxon>Flavobacteriales</taxon>
        <taxon>Flavobacteriaceae</taxon>
        <taxon>Ulvibacterium</taxon>
    </lineage>
</organism>